<dbReference type="SUPFAM" id="SSF51182">
    <property type="entry name" value="RmlC-like cupins"/>
    <property type="match status" value="1"/>
</dbReference>
<dbReference type="CDD" id="cd00093">
    <property type="entry name" value="HTH_XRE"/>
    <property type="match status" value="1"/>
</dbReference>
<dbReference type="SUPFAM" id="SSF47413">
    <property type="entry name" value="lambda repressor-like DNA-binding domains"/>
    <property type="match status" value="1"/>
</dbReference>
<dbReference type="RefSeq" id="WP_231438539.1">
    <property type="nucleotide sequence ID" value="NZ_JAJOMB010000001.1"/>
</dbReference>
<dbReference type="Gene3D" id="2.60.120.10">
    <property type="entry name" value="Jelly Rolls"/>
    <property type="match status" value="1"/>
</dbReference>
<evidence type="ECO:0000313" key="4">
    <source>
        <dbReference type="Proteomes" id="UP001138997"/>
    </source>
</evidence>
<evidence type="ECO:0000259" key="2">
    <source>
        <dbReference type="PROSITE" id="PS50943"/>
    </source>
</evidence>
<dbReference type="Pfam" id="PF01381">
    <property type="entry name" value="HTH_3"/>
    <property type="match status" value="1"/>
</dbReference>
<name>A0A9X1N9D3_9ACTN</name>
<dbReference type="InterPro" id="IPR011051">
    <property type="entry name" value="RmlC_Cupin_sf"/>
</dbReference>
<dbReference type="SMART" id="SM00530">
    <property type="entry name" value="HTH_XRE"/>
    <property type="match status" value="1"/>
</dbReference>
<protein>
    <submittedName>
        <fullName evidence="3">Helix-turn-helix domain-containing protein</fullName>
    </submittedName>
</protein>
<accession>A0A9X1N9D3</accession>
<dbReference type="InterPro" id="IPR001387">
    <property type="entry name" value="Cro/C1-type_HTH"/>
</dbReference>
<dbReference type="Gene3D" id="1.10.260.40">
    <property type="entry name" value="lambda repressor-like DNA-binding domains"/>
    <property type="match status" value="1"/>
</dbReference>
<sequence>MLPEDEVQLDPKAVLAAALRSERERSGMSLSELAKQARLAKSTLSQLESGAGNPNVETLWALATALDLPVSRLVDPPRPKIGVVRNGEGTALQSEQGDYAAYLMSAGPAGVARDLYRLNVEIGPGRISDPHRVGTIEHVIVGSGQALVGPTSNPVELGPGDYMVYPGDVEHMFQALTPGVIATLISESR</sequence>
<dbReference type="CDD" id="cd02208">
    <property type="entry name" value="cupin_RmlC-like"/>
    <property type="match status" value="1"/>
</dbReference>
<comment type="caution">
    <text evidence="3">The sequence shown here is derived from an EMBL/GenBank/DDBJ whole genome shotgun (WGS) entry which is preliminary data.</text>
</comment>
<dbReference type="GO" id="GO:0003677">
    <property type="term" value="F:DNA binding"/>
    <property type="evidence" value="ECO:0007669"/>
    <property type="project" value="UniProtKB-KW"/>
</dbReference>
<reference evidence="3" key="1">
    <citation type="submission" date="2021-11" db="EMBL/GenBank/DDBJ databases">
        <title>Streptomyces corallinus and Kineosporia corallina sp. nov., two new coral-derived marine actinobacteria.</title>
        <authorList>
            <person name="Buangrab K."/>
            <person name="Sutthacheep M."/>
            <person name="Yeemin T."/>
            <person name="Harunari E."/>
            <person name="Igarashi Y."/>
            <person name="Sripreechasak P."/>
            <person name="Kanchanasin P."/>
            <person name="Tanasupawat S."/>
            <person name="Phongsopitanun W."/>
        </authorList>
    </citation>
    <scope>NUCLEOTIDE SEQUENCE</scope>
    <source>
        <strain evidence="3">JCM 31032</strain>
    </source>
</reference>
<dbReference type="PROSITE" id="PS50943">
    <property type="entry name" value="HTH_CROC1"/>
    <property type="match status" value="1"/>
</dbReference>
<keyword evidence="4" id="KW-1185">Reference proteome</keyword>
<dbReference type="EMBL" id="JAJOMB010000001">
    <property type="protein sequence ID" value="MCD5309616.1"/>
    <property type="molecule type" value="Genomic_DNA"/>
</dbReference>
<dbReference type="InterPro" id="IPR050807">
    <property type="entry name" value="TransReg_Diox_bact_type"/>
</dbReference>
<keyword evidence="1" id="KW-0238">DNA-binding</keyword>
<organism evidence="3 4">
    <name type="scientific">Kineosporia babensis</name>
    <dbReference type="NCBI Taxonomy" id="499548"/>
    <lineage>
        <taxon>Bacteria</taxon>
        <taxon>Bacillati</taxon>
        <taxon>Actinomycetota</taxon>
        <taxon>Actinomycetes</taxon>
        <taxon>Kineosporiales</taxon>
        <taxon>Kineosporiaceae</taxon>
        <taxon>Kineosporia</taxon>
    </lineage>
</organism>
<feature type="domain" description="HTH cro/C1-type" evidence="2">
    <location>
        <begin position="19"/>
        <end position="73"/>
    </location>
</feature>
<evidence type="ECO:0000256" key="1">
    <source>
        <dbReference type="ARBA" id="ARBA00023125"/>
    </source>
</evidence>
<dbReference type="InterPro" id="IPR014710">
    <property type="entry name" value="RmlC-like_jellyroll"/>
</dbReference>
<dbReference type="AlphaFoldDB" id="A0A9X1N9D3"/>
<dbReference type="PANTHER" id="PTHR46797">
    <property type="entry name" value="HTH-TYPE TRANSCRIPTIONAL REGULATOR"/>
    <property type="match status" value="1"/>
</dbReference>
<proteinExistence type="predicted"/>
<dbReference type="PANTHER" id="PTHR46797:SF1">
    <property type="entry name" value="METHYLPHOSPHONATE SYNTHASE"/>
    <property type="match status" value="1"/>
</dbReference>
<gene>
    <name evidence="3" type="ORF">LR394_01820</name>
</gene>
<dbReference type="Proteomes" id="UP001138997">
    <property type="component" value="Unassembled WGS sequence"/>
</dbReference>
<evidence type="ECO:0000313" key="3">
    <source>
        <dbReference type="EMBL" id="MCD5309616.1"/>
    </source>
</evidence>
<dbReference type="GO" id="GO:0003700">
    <property type="term" value="F:DNA-binding transcription factor activity"/>
    <property type="evidence" value="ECO:0007669"/>
    <property type="project" value="TreeGrafter"/>
</dbReference>
<dbReference type="GO" id="GO:0005829">
    <property type="term" value="C:cytosol"/>
    <property type="evidence" value="ECO:0007669"/>
    <property type="project" value="TreeGrafter"/>
</dbReference>
<dbReference type="InterPro" id="IPR010982">
    <property type="entry name" value="Lambda_DNA-bd_dom_sf"/>
</dbReference>